<evidence type="ECO:0000313" key="4">
    <source>
        <dbReference type="Proteomes" id="UP000309992"/>
    </source>
</evidence>
<dbReference type="RefSeq" id="WP_112271784.1">
    <property type="nucleotide sequence ID" value="NZ_SWMS01000004.1"/>
</dbReference>
<accession>A0ABY2S7N7</accession>
<name>A0ABY2S7N7_9PSEU</name>
<proteinExistence type="predicted"/>
<gene>
    <name evidence="3" type="ORF">FCN18_10645</name>
</gene>
<feature type="coiled-coil region" evidence="1">
    <location>
        <begin position="12"/>
        <end position="39"/>
    </location>
</feature>
<keyword evidence="4" id="KW-1185">Reference proteome</keyword>
<organism evidence="3 4">
    <name type="scientific">Prauserella endophytica</name>
    <dbReference type="NCBI Taxonomy" id="1592324"/>
    <lineage>
        <taxon>Bacteria</taxon>
        <taxon>Bacillati</taxon>
        <taxon>Actinomycetota</taxon>
        <taxon>Actinomycetes</taxon>
        <taxon>Pseudonocardiales</taxon>
        <taxon>Pseudonocardiaceae</taxon>
        <taxon>Prauserella</taxon>
        <taxon>Prauserella coralliicola group</taxon>
    </lineage>
</organism>
<comment type="caution">
    <text evidence="3">The sequence shown here is derived from an EMBL/GenBank/DDBJ whole genome shotgun (WGS) entry which is preliminary data.</text>
</comment>
<protein>
    <submittedName>
        <fullName evidence="3">Uncharacterized protein</fullName>
    </submittedName>
</protein>
<evidence type="ECO:0000256" key="2">
    <source>
        <dbReference type="SAM" id="MobiDB-lite"/>
    </source>
</evidence>
<keyword evidence="1" id="KW-0175">Coiled coil</keyword>
<feature type="region of interest" description="Disordered" evidence="2">
    <location>
        <begin position="117"/>
        <end position="161"/>
    </location>
</feature>
<evidence type="ECO:0000313" key="3">
    <source>
        <dbReference type="EMBL" id="TKG71934.1"/>
    </source>
</evidence>
<dbReference type="EMBL" id="SWMS01000004">
    <property type="protein sequence ID" value="TKG71934.1"/>
    <property type="molecule type" value="Genomic_DNA"/>
</dbReference>
<evidence type="ECO:0000256" key="1">
    <source>
        <dbReference type="SAM" id="Coils"/>
    </source>
</evidence>
<dbReference type="Proteomes" id="UP000309992">
    <property type="component" value="Unassembled WGS sequence"/>
</dbReference>
<reference evidence="3 4" key="1">
    <citation type="journal article" date="2015" name="Antonie Van Leeuwenhoek">
        <title>Prauserella endophytica sp. nov., an endophytic actinobacterium isolated from Tamarix taklamakanensis.</title>
        <authorList>
            <person name="Liu J.M."/>
            <person name="Habden X."/>
            <person name="Guo L."/>
            <person name="Tuo L."/>
            <person name="Jiang Z.K."/>
            <person name="Liu S.W."/>
            <person name="Liu X.F."/>
            <person name="Chen L."/>
            <person name="Li R.F."/>
            <person name="Zhang Y.Q."/>
            <person name="Sun C.H."/>
        </authorList>
    </citation>
    <scope>NUCLEOTIDE SEQUENCE [LARGE SCALE GENOMIC DNA]</scope>
    <source>
        <strain evidence="3 4">CGMCC 4.7182</strain>
    </source>
</reference>
<sequence length="161" mass="18100">MTNPDWWQTPQIREAMAKLEEAEVGLDQTIADAKQLERQVPQTGLSQQDIEQIEEHARGKNAPRELRELQERIDRGDLSWNDIAAGRFLDDPQVRSALEGGVEGMRQAYTMIQEGHELDDIIEPGGPPIATDTPPREPRPSRPGGDPEDDDYFGGSIMKRD</sequence>